<evidence type="ECO:0000256" key="2">
    <source>
        <dbReference type="ARBA" id="ARBA00022679"/>
    </source>
</evidence>
<evidence type="ECO:0000313" key="5">
    <source>
        <dbReference type="EMBL" id="CAK8674027.1"/>
    </source>
</evidence>
<sequence length="252" mass="28490">MSNDDNALITKRHLQFFDTALQDTLKVVVCETIKPEYGLYMWPCSVVLAQYIWYHRESILRGRTCLEIGAGTGLPSIVALKCANPNFVIVTDKISCARTSFEENGITTFKANSTHSMDYPVLFLDIKWGCFTTELLNISLFTNNKIFPEVILGSDCFYDPMVFDEILSTVYFLLKSCSEAPNHGHNCPKFLCTYQTRSADWKITDQLERWNMEAVHIPLESFDAGGINIAASGMPGSQSIQMMEITLKRFCT</sequence>
<keyword evidence="6" id="KW-1185">Reference proteome</keyword>
<evidence type="ECO:0000256" key="4">
    <source>
        <dbReference type="ARBA" id="ARBA00043988"/>
    </source>
</evidence>
<evidence type="ECO:0000256" key="3">
    <source>
        <dbReference type="ARBA" id="ARBA00022691"/>
    </source>
</evidence>
<organism evidence="5 6">
    <name type="scientific">Clavelina lepadiformis</name>
    <name type="common">Light-bulb sea squirt</name>
    <name type="synonym">Ascidia lepadiformis</name>
    <dbReference type="NCBI Taxonomy" id="159417"/>
    <lineage>
        <taxon>Eukaryota</taxon>
        <taxon>Metazoa</taxon>
        <taxon>Chordata</taxon>
        <taxon>Tunicata</taxon>
        <taxon>Ascidiacea</taxon>
        <taxon>Aplousobranchia</taxon>
        <taxon>Clavelinidae</taxon>
        <taxon>Clavelina</taxon>
    </lineage>
</organism>
<dbReference type="InterPro" id="IPR019410">
    <property type="entry name" value="Methyltransf_16"/>
</dbReference>
<keyword evidence="1" id="KW-0489">Methyltransferase</keyword>
<dbReference type="PANTHER" id="PTHR14614:SF164">
    <property type="entry name" value="HISTONE-ARGININE METHYLTRANSFERASE METTL23"/>
    <property type="match status" value="1"/>
</dbReference>
<protein>
    <recommendedName>
        <fullName evidence="7">Methyltransferase-like protein 23</fullName>
    </recommendedName>
</protein>
<comment type="caution">
    <text evidence="5">The sequence shown here is derived from an EMBL/GenBank/DDBJ whole genome shotgun (WGS) entry which is preliminary data.</text>
</comment>
<dbReference type="PANTHER" id="PTHR14614">
    <property type="entry name" value="HEPATOCELLULAR CARCINOMA-ASSOCIATED ANTIGEN"/>
    <property type="match status" value="1"/>
</dbReference>
<dbReference type="InterPro" id="IPR029063">
    <property type="entry name" value="SAM-dependent_MTases_sf"/>
</dbReference>
<dbReference type="Proteomes" id="UP001642483">
    <property type="component" value="Unassembled WGS sequence"/>
</dbReference>
<gene>
    <name evidence="5" type="ORF">CVLEPA_LOCUS3748</name>
</gene>
<accession>A0ABP0F6W8</accession>
<dbReference type="Pfam" id="PF10294">
    <property type="entry name" value="Methyltransf_16"/>
    <property type="match status" value="1"/>
</dbReference>
<comment type="similarity">
    <text evidence="4">Belongs to the methyltransferase superfamily. METTL23 family.</text>
</comment>
<evidence type="ECO:0008006" key="7">
    <source>
        <dbReference type="Google" id="ProtNLM"/>
    </source>
</evidence>
<keyword evidence="3" id="KW-0949">S-adenosyl-L-methionine</keyword>
<keyword evidence="2" id="KW-0808">Transferase</keyword>
<reference evidence="5 6" key="1">
    <citation type="submission" date="2024-02" db="EMBL/GenBank/DDBJ databases">
        <authorList>
            <person name="Daric V."/>
            <person name="Darras S."/>
        </authorList>
    </citation>
    <scope>NUCLEOTIDE SEQUENCE [LARGE SCALE GENOMIC DNA]</scope>
</reference>
<evidence type="ECO:0000313" key="6">
    <source>
        <dbReference type="Proteomes" id="UP001642483"/>
    </source>
</evidence>
<name>A0ABP0F6W8_CLALP</name>
<dbReference type="Gene3D" id="3.40.50.150">
    <property type="entry name" value="Vaccinia Virus protein VP39"/>
    <property type="match status" value="1"/>
</dbReference>
<evidence type="ECO:0000256" key="1">
    <source>
        <dbReference type="ARBA" id="ARBA00022603"/>
    </source>
</evidence>
<proteinExistence type="inferred from homology"/>
<dbReference type="EMBL" id="CAWYQH010000002">
    <property type="protein sequence ID" value="CAK8674027.1"/>
    <property type="molecule type" value="Genomic_DNA"/>
</dbReference>
<dbReference type="SUPFAM" id="SSF53335">
    <property type="entry name" value="S-adenosyl-L-methionine-dependent methyltransferases"/>
    <property type="match status" value="1"/>
</dbReference>